<gene>
    <name evidence="1" type="ORF">BAE44_0002708</name>
</gene>
<sequence>MVSQIESRRDGTEVVNGDTMCRKNSVELQEELGLSRASCLWRISRSLGYQKIKQSVSYAGEVTAFVLKGRLRKVARVKTRSSV</sequence>
<name>A0A1E5WG01_9POAL</name>
<keyword evidence="2" id="KW-1185">Reference proteome</keyword>
<dbReference type="EMBL" id="LWDX02009673">
    <property type="protein sequence ID" value="OEL36274.1"/>
    <property type="molecule type" value="Genomic_DNA"/>
</dbReference>
<proteinExistence type="predicted"/>
<dbReference type="OrthoDB" id="10513223at2759"/>
<dbReference type="Proteomes" id="UP000095767">
    <property type="component" value="Unassembled WGS sequence"/>
</dbReference>
<evidence type="ECO:0000313" key="1">
    <source>
        <dbReference type="EMBL" id="OEL36274.1"/>
    </source>
</evidence>
<organism evidence="1 2">
    <name type="scientific">Dichanthelium oligosanthes</name>
    <dbReference type="NCBI Taxonomy" id="888268"/>
    <lineage>
        <taxon>Eukaryota</taxon>
        <taxon>Viridiplantae</taxon>
        <taxon>Streptophyta</taxon>
        <taxon>Embryophyta</taxon>
        <taxon>Tracheophyta</taxon>
        <taxon>Spermatophyta</taxon>
        <taxon>Magnoliopsida</taxon>
        <taxon>Liliopsida</taxon>
        <taxon>Poales</taxon>
        <taxon>Poaceae</taxon>
        <taxon>PACMAD clade</taxon>
        <taxon>Panicoideae</taxon>
        <taxon>Panicodae</taxon>
        <taxon>Paniceae</taxon>
        <taxon>Dichantheliinae</taxon>
        <taxon>Dichanthelium</taxon>
    </lineage>
</organism>
<dbReference type="AlphaFoldDB" id="A0A1E5WG01"/>
<reference evidence="1 2" key="1">
    <citation type="submission" date="2016-09" db="EMBL/GenBank/DDBJ databases">
        <title>The draft genome of Dichanthelium oligosanthes: A C3 panicoid grass species.</title>
        <authorList>
            <person name="Studer A.J."/>
            <person name="Schnable J.C."/>
            <person name="Brutnell T.P."/>
        </authorList>
    </citation>
    <scope>NUCLEOTIDE SEQUENCE [LARGE SCALE GENOMIC DNA]</scope>
    <source>
        <strain evidence="2">cv. Kellogg 1175</strain>
        <tissue evidence="1">Leaf</tissue>
    </source>
</reference>
<evidence type="ECO:0000313" key="2">
    <source>
        <dbReference type="Proteomes" id="UP000095767"/>
    </source>
</evidence>
<protein>
    <submittedName>
        <fullName evidence="1">Uncharacterized protein</fullName>
    </submittedName>
</protein>
<comment type="caution">
    <text evidence="1">The sequence shown here is derived from an EMBL/GenBank/DDBJ whole genome shotgun (WGS) entry which is preliminary data.</text>
</comment>
<accession>A0A1E5WG01</accession>